<dbReference type="PaxDb" id="39947-A0A0P0XVB2"/>
<accession>A0A0P0XVB2</accession>
<proteinExistence type="predicted"/>
<reference evidence="1 2" key="2">
    <citation type="journal article" date="2013" name="Plant Cell Physiol.">
        <title>Rice Annotation Project Database (RAP-DB): an integrative and interactive database for rice genomics.</title>
        <authorList>
            <person name="Sakai H."/>
            <person name="Lee S.S."/>
            <person name="Tanaka T."/>
            <person name="Numa H."/>
            <person name="Kim J."/>
            <person name="Kawahara Y."/>
            <person name="Wakimoto H."/>
            <person name="Yang C.C."/>
            <person name="Iwamoto M."/>
            <person name="Abe T."/>
            <person name="Yamada Y."/>
            <person name="Muto A."/>
            <person name="Inokuchi H."/>
            <person name="Ikemura T."/>
            <person name="Matsumoto T."/>
            <person name="Sasaki T."/>
            <person name="Itoh T."/>
        </authorList>
    </citation>
    <scope>NUCLEOTIDE SEQUENCE [LARGE SCALE GENOMIC DNA]</scope>
    <source>
        <strain evidence="2">cv. Nipponbare</strain>
    </source>
</reference>
<dbReference type="EMBL" id="AP014966">
    <property type="protein sequence ID" value="BAT11120.1"/>
    <property type="molecule type" value="Genomic_DNA"/>
</dbReference>
<dbReference type="Proteomes" id="UP000059680">
    <property type="component" value="Chromosome 10"/>
</dbReference>
<reference evidence="2" key="1">
    <citation type="journal article" date="2005" name="Nature">
        <title>The map-based sequence of the rice genome.</title>
        <authorList>
            <consortium name="International rice genome sequencing project (IRGSP)"/>
            <person name="Matsumoto T."/>
            <person name="Wu J."/>
            <person name="Kanamori H."/>
            <person name="Katayose Y."/>
            <person name="Fujisawa M."/>
            <person name="Namiki N."/>
            <person name="Mizuno H."/>
            <person name="Yamamoto K."/>
            <person name="Antonio B.A."/>
            <person name="Baba T."/>
            <person name="Sakata K."/>
            <person name="Nagamura Y."/>
            <person name="Aoki H."/>
            <person name="Arikawa K."/>
            <person name="Arita K."/>
            <person name="Bito T."/>
            <person name="Chiden Y."/>
            <person name="Fujitsuka N."/>
            <person name="Fukunaka R."/>
            <person name="Hamada M."/>
            <person name="Harada C."/>
            <person name="Hayashi A."/>
            <person name="Hijishita S."/>
            <person name="Honda M."/>
            <person name="Hosokawa S."/>
            <person name="Ichikawa Y."/>
            <person name="Idonuma A."/>
            <person name="Iijima M."/>
            <person name="Ikeda M."/>
            <person name="Ikeno M."/>
            <person name="Ito K."/>
            <person name="Ito S."/>
            <person name="Ito T."/>
            <person name="Ito Y."/>
            <person name="Ito Y."/>
            <person name="Iwabuchi A."/>
            <person name="Kamiya K."/>
            <person name="Karasawa W."/>
            <person name="Kurita K."/>
            <person name="Katagiri S."/>
            <person name="Kikuta A."/>
            <person name="Kobayashi H."/>
            <person name="Kobayashi N."/>
            <person name="Machita K."/>
            <person name="Maehara T."/>
            <person name="Masukawa M."/>
            <person name="Mizubayashi T."/>
            <person name="Mukai Y."/>
            <person name="Nagasaki H."/>
            <person name="Nagata Y."/>
            <person name="Naito S."/>
            <person name="Nakashima M."/>
            <person name="Nakama Y."/>
            <person name="Nakamichi Y."/>
            <person name="Nakamura M."/>
            <person name="Meguro A."/>
            <person name="Negishi M."/>
            <person name="Ohta I."/>
            <person name="Ohta T."/>
            <person name="Okamoto M."/>
            <person name="Ono N."/>
            <person name="Saji S."/>
            <person name="Sakaguchi M."/>
            <person name="Sakai K."/>
            <person name="Shibata M."/>
            <person name="Shimokawa T."/>
            <person name="Song J."/>
            <person name="Takazaki Y."/>
            <person name="Terasawa K."/>
            <person name="Tsugane M."/>
            <person name="Tsuji K."/>
            <person name="Ueda S."/>
            <person name="Waki K."/>
            <person name="Yamagata H."/>
            <person name="Yamamoto M."/>
            <person name="Yamamoto S."/>
            <person name="Yamane H."/>
            <person name="Yoshiki S."/>
            <person name="Yoshihara R."/>
            <person name="Yukawa K."/>
            <person name="Zhong H."/>
            <person name="Yano M."/>
            <person name="Yuan Q."/>
            <person name="Ouyang S."/>
            <person name="Liu J."/>
            <person name="Jones K.M."/>
            <person name="Gansberger K."/>
            <person name="Moffat K."/>
            <person name="Hill J."/>
            <person name="Bera J."/>
            <person name="Fadrosh D."/>
            <person name="Jin S."/>
            <person name="Johri S."/>
            <person name="Kim M."/>
            <person name="Overton L."/>
            <person name="Reardon M."/>
            <person name="Tsitrin T."/>
            <person name="Vuong H."/>
            <person name="Weaver B."/>
            <person name="Ciecko A."/>
            <person name="Tallon L."/>
            <person name="Jackson J."/>
            <person name="Pai G."/>
            <person name="Aken S.V."/>
            <person name="Utterback T."/>
            <person name="Reidmuller S."/>
            <person name="Feldblyum T."/>
            <person name="Hsiao J."/>
            <person name="Zismann V."/>
            <person name="Iobst S."/>
            <person name="de Vazeille A.R."/>
            <person name="Buell C.R."/>
            <person name="Ying K."/>
            <person name="Li Y."/>
            <person name="Lu T."/>
            <person name="Huang Y."/>
            <person name="Zhao Q."/>
            <person name="Feng Q."/>
            <person name="Zhang L."/>
            <person name="Zhu J."/>
            <person name="Weng Q."/>
            <person name="Mu J."/>
            <person name="Lu Y."/>
            <person name="Fan D."/>
            <person name="Liu Y."/>
            <person name="Guan J."/>
            <person name="Zhang Y."/>
            <person name="Yu S."/>
            <person name="Liu X."/>
            <person name="Zhang Y."/>
            <person name="Hong G."/>
            <person name="Han B."/>
            <person name="Choisne N."/>
            <person name="Demange N."/>
            <person name="Orjeda G."/>
            <person name="Samain S."/>
            <person name="Cattolico L."/>
            <person name="Pelletier E."/>
            <person name="Couloux A."/>
            <person name="Segurens B."/>
            <person name="Wincker P."/>
            <person name="D'Hont A."/>
            <person name="Scarpelli C."/>
            <person name="Weissenbach J."/>
            <person name="Salanoubat M."/>
            <person name="Quetier F."/>
            <person name="Yu Y."/>
            <person name="Kim H.R."/>
            <person name="Rambo T."/>
            <person name="Currie J."/>
            <person name="Collura K."/>
            <person name="Luo M."/>
            <person name="Yang T."/>
            <person name="Ammiraju J.S.S."/>
            <person name="Engler F."/>
            <person name="Soderlund C."/>
            <person name="Wing R.A."/>
            <person name="Palmer L.E."/>
            <person name="de la Bastide M."/>
            <person name="Spiegel L."/>
            <person name="Nascimento L."/>
            <person name="Zutavern T."/>
            <person name="O'Shaughnessy A."/>
            <person name="Dike S."/>
            <person name="Dedhia N."/>
            <person name="Preston R."/>
            <person name="Balija V."/>
            <person name="McCombie W.R."/>
            <person name="Chow T."/>
            <person name="Chen H."/>
            <person name="Chung M."/>
            <person name="Chen C."/>
            <person name="Shaw J."/>
            <person name="Wu H."/>
            <person name="Hsiao K."/>
            <person name="Chao Y."/>
            <person name="Chu M."/>
            <person name="Cheng C."/>
            <person name="Hour A."/>
            <person name="Lee P."/>
            <person name="Lin S."/>
            <person name="Lin Y."/>
            <person name="Liou J."/>
            <person name="Liu S."/>
            <person name="Hsing Y."/>
            <person name="Raghuvanshi S."/>
            <person name="Mohanty A."/>
            <person name="Bharti A.K."/>
            <person name="Gaur A."/>
            <person name="Gupta V."/>
            <person name="Kumar D."/>
            <person name="Ravi V."/>
            <person name="Vij S."/>
            <person name="Kapur A."/>
            <person name="Khurana P."/>
            <person name="Khurana P."/>
            <person name="Khurana J.P."/>
            <person name="Tyagi A.K."/>
            <person name="Gaikwad K."/>
            <person name="Singh A."/>
            <person name="Dalal V."/>
            <person name="Srivastava S."/>
            <person name="Dixit A."/>
            <person name="Pal A.K."/>
            <person name="Ghazi I.A."/>
            <person name="Yadav M."/>
            <person name="Pandit A."/>
            <person name="Bhargava A."/>
            <person name="Sureshbabu K."/>
            <person name="Batra K."/>
            <person name="Sharma T.R."/>
            <person name="Mohapatra T."/>
            <person name="Singh N.K."/>
            <person name="Messing J."/>
            <person name="Nelson A.B."/>
            <person name="Fuks G."/>
            <person name="Kavchok S."/>
            <person name="Keizer G."/>
            <person name="Linton E."/>
            <person name="Llaca V."/>
            <person name="Song R."/>
            <person name="Tanyolac B."/>
            <person name="Young S."/>
            <person name="Ho-Il K."/>
            <person name="Hahn J.H."/>
            <person name="Sangsakoo G."/>
            <person name="Vanavichit A."/>
            <person name="de Mattos Luiz.A.T."/>
            <person name="Zimmer P.D."/>
            <person name="Malone G."/>
            <person name="Dellagostin O."/>
            <person name="de Oliveira A.C."/>
            <person name="Bevan M."/>
            <person name="Bancroft I."/>
            <person name="Minx P."/>
            <person name="Cordum H."/>
            <person name="Wilson R."/>
            <person name="Cheng Z."/>
            <person name="Jin W."/>
            <person name="Jiang J."/>
            <person name="Leong S.A."/>
            <person name="Iwama H."/>
            <person name="Gojobori T."/>
            <person name="Itoh T."/>
            <person name="Niimura Y."/>
            <person name="Fujii Y."/>
            <person name="Habara T."/>
            <person name="Sakai H."/>
            <person name="Sato Y."/>
            <person name="Wilson G."/>
            <person name="Kumar K."/>
            <person name="McCouch S."/>
            <person name="Juretic N."/>
            <person name="Hoen D."/>
            <person name="Wright S."/>
            <person name="Bruskiewich R."/>
            <person name="Bureau T."/>
            <person name="Miyao A."/>
            <person name="Hirochika H."/>
            <person name="Nishikawa T."/>
            <person name="Kadowaki K."/>
            <person name="Sugiura M."/>
            <person name="Burr B."/>
            <person name="Sasaki T."/>
        </authorList>
    </citation>
    <scope>NUCLEOTIDE SEQUENCE [LARGE SCALE GENOMIC DNA]</scope>
    <source>
        <strain evidence="2">cv. Nipponbare</strain>
    </source>
</reference>
<reference evidence="1 2" key="3">
    <citation type="journal article" date="2013" name="Rice">
        <title>Improvement of the Oryza sativa Nipponbare reference genome using next generation sequence and optical map data.</title>
        <authorList>
            <person name="Kawahara Y."/>
            <person name="de la Bastide M."/>
            <person name="Hamilton J.P."/>
            <person name="Kanamori H."/>
            <person name="McCombie W.R."/>
            <person name="Ouyang S."/>
            <person name="Schwartz D.C."/>
            <person name="Tanaka T."/>
            <person name="Wu J."/>
            <person name="Zhou S."/>
            <person name="Childs K.L."/>
            <person name="Davidson R.M."/>
            <person name="Lin H."/>
            <person name="Quesada-Ocampo L."/>
            <person name="Vaillancourt B."/>
            <person name="Sakai H."/>
            <person name="Lee S.S."/>
            <person name="Kim J."/>
            <person name="Numa H."/>
            <person name="Itoh T."/>
            <person name="Buell C.R."/>
            <person name="Matsumoto T."/>
        </authorList>
    </citation>
    <scope>NUCLEOTIDE SEQUENCE [LARGE SCALE GENOMIC DNA]</scope>
    <source>
        <strain evidence="2">cv. Nipponbare</strain>
    </source>
</reference>
<gene>
    <name evidence="1" type="ordered locus">Os10g0453950</name>
    <name evidence="1" type="ORF">OSNPB_100453950</name>
</gene>
<keyword evidence="2" id="KW-1185">Reference proteome</keyword>
<sequence length="101" mass="10899">MVALPLTNHNLVCWWAIYKIEHTGGCAQPPAGSIAPCQQPPSRQQQWLGLAARCSAPSLSTPPAPTMTPLDQAKNGRDVQVVEAQQMSPPDLEEVRRMVGA</sequence>
<dbReference type="AlphaFoldDB" id="A0A0P0XVB2"/>
<organism evidence="1 2">
    <name type="scientific">Oryza sativa subsp. japonica</name>
    <name type="common">Rice</name>
    <dbReference type="NCBI Taxonomy" id="39947"/>
    <lineage>
        <taxon>Eukaryota</taxon>
        <taxon>Viridiplantae</taxon>
        <taxon>Streptophyta</taxon>
        <taxon>Embryophyta</taxon>
        <taxon>Tracheophyta</taxon>
        <taxon>Spermatophyta</taxon>
        <taxon>Magnoliopsida</taxon>
        <taxon>Liliopsida</taxon>
        <taxon>Poales</taxon>
        <taxon>Poaceae</taxon>
        <taxon>BOP clade</taxon>
        <taxon>Oryzoideae</taxon>
        <taxon>Oryzeae</taxon>
        <taxon>Oryzinae</taxon>
        <taxon>Oryza</taxon>
        <taxon>Oryza sativa</taxon>
    </lineage>
</organism>
<dbReference type="InParanoid" id="A0A0P0XVB2"/>
<protein>
    <submittedName>
        <fullName evidence="1">Os10g0453950 protein</fullName>
    </submittedName>
</protein>
<name>A0A0P0XVB2_ORYSJ</name>
<evidence type="ECO:0000313" key="2">
    <source>
        <dbReference type="Proteomes" id="UP000059680"/>
    </source>
</evidence>
<evidence type="ECO:0000313" key="1">
    <source>
        <dbReference type="EMBL" id="BAT11120.1"/>
    </source>
</evidence>